<feature type="coiled-coil region" evidence="1">
    <location>
        <begin position="72"/>
        <end position="139"/>
    </location>
</feature>
<evidence type="ECO:0000313" key="2">
    <source>
        <dbReference type="EMBL" id="KAF7504344.1"/>
    </source>
</evidence>
<name>A0A8H7AAB9_9EURO</name>
<gene>
    <name evidence="2" type="ORF">GJ744_002464</name>
</gene>
<keyword evidence="1" id="KW-0175">Coiled coil</keyword>
<comment type="caution">
    <text evidence="2">The sequence shown here is derived from an EMBL/GenBank/DDBJ whole genome shotgun (WGS) entry which is preliminary data.</text>
</comment>
<sequence>MPVVHADMPGDVPQHHYHQPNERTVLIHSHHQPAMSKLQMGREYFEHYLNRLRTCFQQNETRSEKLVGTSNENKILQAVQQAENERLRAQNRNLKENAGELEKKVNDLKAEVSELNRKVGGLEAEASKLKRVNQDLQRQYKVMLPLTWAACQIRLGRLETVARFWINRAIHKPNDNIIRWRNSIAHDGNATLDLAAVNFMEIYPNLDGGLHYFDDFKRKLHQHKSLMKEQFGYGILKVTQLIENKNVMELLTARGTIWGNKAICSSVRSDFLVKTDKLLTKYEAAASAKTWLDPFHENGPLAAELEEIKLEADELLAGVPY</sequence>
<dbReference type="EMBL" id="JAACFV010000141">
    <property type="protein sequence ID" value="KAF7504344.1"/>
    <property type="molecule type" value="Genomic_DNA"/>
</dbReference>
<proteinExistence type="predicted"/>
<dbReference type="OrthoDB" id="10345114at2759"/>
<dbReference type="Proteomes" id="UP000606974">
    <property type="component" value="Unassembled WGS sequence"/>
</dbReference>
<organism evidence="2 3">
    <name type="scientific">Endocarpon pusillum</name>
    <dbReference type="NCBI Taxonomy" id="364733"/>
    <lineage>
        <taxon>Eukaryota</taxon>
        <taxon>Fungi</taxon>
        <taxon>Dikarya</taxon>
        <taxon>Ascomycota</taxon>
        <taxon>Pezizomycotina</taxon>
        <taxon>Eurotiomycetes</taxon>
        <taxon>Chaetothyriomycetidae</taxon>
        <taxon>Verrucariales</taxon>
        <taxon>Verrucariaceae</taxon>
        <taxon>Endocarpon</taxon>
    </lineage>
</organism>
<evidence type="ECO:0000256" key="1">
    <source>
        <dbReference type="SAM" id="Coils"/>
    </source>
</evidence>
<reference evidence="2" key="1">
    <citation type="submission" date="2020-02" db="EMBL/GenBank/DDBJ databases">
        <authorList>
            <person name="Palmer J.M."/>
        </authorList>
    </citation>
    <scope>NUCLEOTIDE SEQUENCE</scope>
    <source>
        <strain evidence="2">EPUS1.4</strain>
        <tissue evidence="2">Thallus</tissue>
    </source>
</reference>
<accession>A0A8H7AAB9</accession>
<dbReference type="AlphaFoldDB" id="A0A8H7AAB9"/>
<keyword evidence="3" id="KW-1185">Reference proteome</keyword>
<dbReference type="Gene3D" id="1.10.287.1490">
    <property type="match status" value="1"/>
</dbReference>
<protein>
    <submittedName>
        <fullName evidence="2">Uncharacterized protein</fullName>
    </submittedName>
</protein>
<evidence type="ECO:0000313" key="3">
    <source>
        <dbReference type="Proteomes" id="UP000606974"/>
    </source>
</evidence>